<accession>A1R1Y0</accession>
<evidence type="ECO:0000256" key="1">
    <source>
        <dbReference type="SAM" id="Phobius"/>
    </source>
</evidence>
<dbReference type="EMBL" id="CP000474">
    <property type="protein sequence ID" value="ABM06520.1"/>
    <property type="molecule type" value="Genomic_DNA"/>
</dbReference>
<protein>
    <submittedName>
        <fullName evidence="2">Integral membrane protein</fullName>
    </submittedName>
</protein>
<evidence type="ECO:0000313" key="2">
    <source>
        <dbReference type="EMBL" id="ABM06520.1"/>
    </source>
</evidence>
<dbReference type="eggNOG" id="ENOG5033WUR">
    <property type="taxonomic scope" value="Bacteria"/>
</dbReference>
<proteinExistence type="predicted"/>
<dbReference type="STRING" id="290340.AAur_0434"/>
<reference evidence="2 3" key="1">
    <citation type="journal article" date="2006" name="PLoS Genet.">
        <title>Secrets of soil survival revealed by the genome sequence of Arthrobacter aurescens TC1.</title>
        <authorList>
            <person name="Mongodin E.F."/>
            <person name="Shapir N."/>
            <person name="Daugherty S.C."/>
            <person name="DeBoy R.T."/>
            <person name="Emerson J.B."/>
            <person name="Shvartzbeyn A."/>
            <person name="Radune D."/>
            <person name="Vamathevan J."/>
            <person name="Riggs F."/>
            <person name="Grinberg V."/>
            <person name="Khouri H."/>
            <person name="Wackett L.P."/>
            <person name="Nelson K.E."/>
            <person name="Sadowsky M.J."/>
        </authorList>
    </citation>
    <scope>NUCLEOTIDE SEQUENCE [LARGE SCALE GENOMIC DNA]</scope>
    <source>
        <strain evidence="2 3">TC1</strain>
    </source>
</reference>
<dbReference type="RefSeq" id="WP_011773190.1">
    <property type="nucleotide sequence ID" value="NC_008711.1"/>
</dbReference>
<feature type="transmembrane region" description="Helical" evidence="1">
    <location>
        <begin position="66"/>
        <end position="85"/>
    </location>
</feature>
<evidence type="ECO:0000313" key="3">
    <source>
        <dbReference type="Proteomes" id="UP000000637"/>
    </source>
</evidence>
<name>A1R1Y0_PAEAT</name>
<dbReference type="KEGG" id="aau:AAur_0434"/>
<gene>
    <name evidence="2" type="ordered locus">AAur_0434</name>
</gene>
<keyword evidence="1" id="KW-1133">Transmembrane helix</keyword>
<dbReference type="Proteomes" id="UP000000637">
    <property type="component" value="Chromosome"/>
</dbReference>
<keyword evidence="1" id="KW-0812">Transmembrane</keyword>
<feature type="transmembrane region" description="Helical" evidence="1">
    <location>
        <begin position="113"/>
        <end position="131"/>
    </location>
</feature>
<feature type="transmembrane region" description="Helical" evidence="1">
    <location>
        <begin position="91"/>
        <end position="108"/>
    </location>
</feature>
<feature type="transmembrane region" description="Helical" evidence="1">
    <location>
        <begin position="137"/>
        <end position="157"/>
    </location>
</feature>
<dbReference type="AlphaFoldDB" id="A1R1Y0"/>
<organism evidence="2 3">
    <name type="scientific">Paenarthrobacter aurescens (strain TC1)</name>
    <dbReference type="NCBI Taxonomy" id="290340"/>
    <lineage>
        <taxon>Bacteria</taxon>
        <taxon>Bacillati</taxon>
        <taxon>Actinomycetota</taxon>
        <taxon>Actinomycetes</taxon>
        <taxon>Micrococcales</taxon>
        <taxon>Micrococcaceae</taxon>
        <taxon>Paenarthrobacter</taxon>
    </lineage>
</organism>
<feature type="transmembrane region" description="Helical" evidence="1">
    <location>
        <begin position="35"/>
        <end position="54"/>
    </location>
</feature>
<keyword evidence="1" id="KW-0472">Membrane</keyword>
<dbReference type="HOGENOM" id="CLU_838907_0_0_11"/>
<keyword evidence="3" id="KW-1185">Reference proteome</keyword>
<sequence length="330" mass="36084">MVQAISIRFMIVLCCAFAVLHVVLGIANLDMVASIWPPIIAMLVYLGAVVLALWPGPGRLNSPSAFLILLAVVLMTLLVNSVLPLDTWPGYASWHMAATYTLLVVMNLRRRVALSWCGAAVSLVLTTWWASETYLGIVGGLMLNVATVGWLTIATLIGRLLGANDRQVAEYSADALAAADWYATERAMNVSRTQWIQHVQEIAGPALARIAERDRQLSANDRKEFLLIEAQFRDEIRGRVLATEEVLEAARRARERGVTVRLLDDRRQELAPRLLAAVSERVVSILNQAPGGTVTARARPEGGATAVTILSLDNDQAVPTLVEFPDTRAR</sequence>
<dbReference type="OrthoDB" id="4881511at2"/>